<dbReference type="InterPro" id="IPR024269">
    <property type="entry name" value="DUF3791"/>
</dbReference>
<protein>
    <submittedName>
        <fullName evidence="1">Uncharacterized protein DUF3791</fullName>
    </submittedName>
</protein>
<organism evidence="1 2">
    <name type="scientific">Hallerella porci</name>
    <dbReference type="NCBI Taxonomy" id="1945871"/>
    <lineage>
        <taxon>Bacteria</taxon>
        <taxon>Pseudomonadati</taxon>
        <taxon>Fibrobacterota</taxon>
        <taxon>Fibrobacteria</taxon>
        <taxon>Fibrobacterales</taxon>
        <taxon>Fibrobacteraceae</taxon>
        <taxon>Hallerella</taxon>
    </lineage>
</organism>
<evidence type="ECO:0000313" key="2">
    <source>
        <dbReference type="Proteomes" id="UP000245523"/>
    </source>
</evidence>
<name>A0ABX5LNU7_9BACT</name>
<accession>A0ABX5LNU7</accession>
<proteinExistence type="predicted"/>
<evidence type="ECO:0000313" key="1">
    <source>
        <dbReference type="EMBL" id="PWL04104.1"/>
    </source>
</evidence>
<keyword evidence="2" id="KW-1185">Reference proteome</keyword>
<dbReference type="EMBL" id="QGHD01000001">
    <property type="protein sequence ID" value="PWL04104.1"/>
    <property type="molecule type" value="Genomic_DNA"/>
</dbReference>
<comment type="caution">
    <text evidence="1">The sequence shown here is derived from an EMBL/GenBank/DDBJ whole genome shotgun (WGS) entry which is preliminary data.</text>
</comment>
<gene>
    <name evidence="1" type="ORF">B0H50_101115</name>
</gene>
<reference evidence="1 2" key="1">
    <citation type="submission" date="2018-05" db="EMBL/GenBank/DDBJ databases">
        <title>Animal gut microbial communities from fecal samples from Wisconsin, USA.</title>
        <authorList>
            <person name="Neumann A."/>
        </authorList>
    </citation>
    <scope>NUCLEOTIDE SEQUENCE [LARGE SCALE GENOMIC DNA]</scope>
    <source>
        <strain evidence="1 2">UWS4</strain>
    </source>
</reference>
<sequence length="72" mass="8479">MMNQKNEIAFAIACVNDFAKTFQLKTKEAFQYLFQFKGIKFLKENYEIEHTLSIENVVEDLSIFCRRHGGKL</sequence>
<dbReference type="Proteomes" id="UP000245523">
    <property type="component" value="Unassembled WGS sequence"/>
</dbReference>
<dbReference type="Pfam" id="PF12668">
    <property type="entry name" value="DUF3791"/>
    <property type="match status" value="1"/>
</dbReference>
<dbReference type="RefSeq" id="WP_106197462.1">
    <property type="nucleotide sequence ID" value="NZ_JAXEIU010000019.1"/>
</dbReference>